<protein>
    <recommendedName>
        <fullName evidence="1">Prolyl 3,4-dihydroxylase TPA1/OFD1 N-terminal domain-containing protein</fullName>
    </recommendedName>
</protein>
<dbReference type="GO" id="GO:0006449">
    <property type="term" value="P:regulation of translational termination"/>
    <property type="evidence" value="ECO:0007669"/>
    <property type="project" value="TreeGrafter"/>
</dbReference>
<accession>A0A3E0TSX0</accession>
<dbReference type="PANTHER" id="PTHR12117:SF0">
    <property type="entry name" value="PROLYL 3-HYDROXYLASE OGFOD1"/>
    <property type="match status" value="1"/>
</dbReference>
<dbReference type="PANTHER" id="PTHR12117">
    <property type="entry name" value="HISTONE ACETYLTRANSFERASE COMPLEX"/>
    <property type="match status" value="1"/>
</dbReference>
<feature type="domain" description="Prolyl 3,4-dihydroxylase TPA1/OFD1 N-terminal" evidence="1">
    <location>
        <begin position="156"/>
        <end position="248"/>
    </location>
</feature>
<dbReference type="InterPro" id="IPR051842">
    <property type="entry name" value="uS12_prolyl_hydroxylase"/>
</dbReference>
<dbReference type="GO" id="GO:0031543">
    <property type="term" value="F:peptidyl-proline dioxygenase activity"/>
    <property type="evidence" value="ECO:0007669"/>
    <property type="project" value="TreeGrafter"/>
</dbReference>
<dbReference type="GO" id="GO:0005737">
    <property type="term" value="C:cytoplasm"/>
    <property type="evidence" value="ECO:0007669"/>
    <property type="project" value="TreeGrafter"/>
</dbReference>
<dbReference type="InterPro" id="IPR039558">
    <property type="entry name" value="TPA1/OFD1_N"/>
</dbReference>
<dbReference type="EMBL" id="QUOU01000001">
    <property type="protein sequence ID" value="REL27573.1"/>
    <property type="molecule type" value="Genomic_DNA"/>
</dbReference>
<reference evidence="2 3" key="1">
    <citation type="submission" date="2018-08" db="EMBL/GenBank/DDBJ databases">
        <title>Thalassotalea euphylliae genome.</title>
        <authorList>
            <person name="Summers S."/>
            <person name="Rice S.A."/>
            <person name="Freckelton M.L."/>
            <person name="Nedved B.T."/>
            <person name="Hadfield M.G."/>
        </authorList>
    </citation>
    <scope>NUCLEOTIDE SEQUENCE [LARGE SCALE GENOMIC DNA]</scope>
    <source>
        <strain evidence="2 3">H1</strain>
    </source>
</reference>
<dbReference type="Gene3D" id="2.60.120.620">
    <property type="entry name" value="q2cbj1_9rhob like domain"/>
    <property type="match status" value="1"/>
</dbReference>
<dbReference type="AlphaFoldDB" id="A0A3E0TSX0"/>
<evidence type="ECO:0000313" key="3">
    <source>
        <dbReference type="Proteomes" id="UP000256478"/>
    </source>
</evidence>
<gene>
    <name evidence="2" type="ORF">DXX93_14065</name>
</gene>
<dbReference type="RefSeq" id="WP_116008648.1">
    <property type="nucleotide sequence ID" value="NZ_QUOU01000001.1"/>
</dbReference>
<dbReference type="OrthoDB" id="9783171at2"/>
<proteinExistence type="predicted"/>
<dbReference type="Proteomes" id="UP000256478">
    <property type="component" value="Unassembled WGS sequence"/>
</dbReference>
<evidence type="ECO:0000313" key="2">
    <source>
        <dbReference type="EMBL" id="REL27573.1"/>
    </source>
</evidence>
<name>A0A3E0TSX0_9GAMM</name>
<sequence>MNLSYLPMSKASQPLLALAAEHPPKYLIDFFRDNHFVKVKGALNAETAAVIDQHISQQVDWNLVFNHQGQHQDLNARAVDTWTAEQKADLQTIVNTQASSGFQYLYENIPLYDIYHSNLLPGHFFNQIIEFLNTESTLNFFRELLSAPQISFADAQITRFGAGHFLNVHDDNVVDKNRVAAFVINLTKEWRPDWGGALHMLDEQGNITNSFVPSFNEINIFKIPIDHYVGYVSPFAMQKRVSITGWLRTGENPKS</sequence>
<dbReference type="Pfam" id="PF13661">
    <property type="entry name" value="2OG-FeII_Oxy_4"/>
    <property type="match status" value="1"/>
</dbReference>
<evidence type="ECO:0000259" key="1">
    <source>
        <dbReference type="Pfam" id="PF13661"/>
    </source>
</evidence>
<organism evidence="2 3">
    <name type="scientific">Thalassotalea euphylliae</name>
    <dbReference type="NCBI Taxonomy" id="1655234"/>
    <lineage>
        <taxon>Bacteria</taxon>
        <taxon>Pseudomonadati</taxon>
        <taxon>Pseudomonadota</taxon>
        <taxon>Gammaproteobacteria</taxon>
        <taxon>Alteromonadales</taxon>
        <taxon>Colwelliaceae</taxon>
        <taxon>Thalassotalea</taxon>
    </lineage>
</organism>
<comment type="caution">
    <text evidence="2">The sequence shown here is derived from an EMBL/GenBank/DDBJ whole genome shotgun (WGS) entry which is preliminary data.</text>
</comment>